<evidence type="ECO:0000256" key="5">
    <source>
        <dbReference type="ARBA" id="ARBA00022898"/>
    </source>
</evidence>
<comment type="similarity">
    <text evidence="2">Belongs to the class-I pyridoxal-phosphate-dependent aminotransferase family.</text>
</comment>
<dbReference type="GO" id="GO:0030170">
    <property type="term" value="F:pyridoxal phosphate binding"/>
    <property type="evidence" value="ECO:0007669"/>
    <property type="project" value="InterPro"/>
</dbReference>
<feature type="domain" description="Aminotransferase class I/classII large" evidence="6">
    <location>
        <begin position="44"/>
        <end position="400"/>
    </location>
</feature>
<keyword evidence="3 7" id="KW-0032">Aminotransferase</keyword>
<proteinExistence type="inferred from homology"/>
<dbReference type="InterPro" id="IPR051326">
    <property type="entry name" value="Kynurenine-oxoglutarate_AT"/>
</dbReference>
<dbReference type="GO" id="GO:0005737">
    <property type="term" value="C:cytoplasm"/>
    <property type="evidence" value="ECO:0007669"/>
    <property type="project" value="TreeGrafter"/>
</dbReference>
<keyword evidence="4" id="KW-0808">Transferase</keyword>
<evidence type="ECO:0000313" key="7">
    <source>
        <dbReference type="EMBL" id="HIY94454.1"/>
    </source>
</evidence>
<evidence type="ECO:0000256" key="3">
    <source>
        <dbReference type="ARBA" id="ARBA00022576"/>
    </source>
</evidence>
<name>A0A9D2CNX8_9MICC</name>
<dbReference type="InterPro" id="IPR015422">
    <property type="entry name" value="PyrdxlP-dep_Trfase_small"/>
</dbReference>
<evidence type="ECO:0000256" key="4">
    <source>
        <dbReference type="ARBA" id="ARBA00022679"/>
    </source>
</evidence>
<dbReference type="EMBL" id="DXCN01000020">
    <property type="protein sequence ID" value="HIY94454.1"/>
    <property type="molecule type" value="Genomic_DNA"/>
</dbReference>
<dbReference type="InterPro" id="IPR004839">
    <property type="entry name" value="Aminotransferase_I/II_large"/>
</dbReference>
<dbReference type="PANTHER" id="PTHR43807">
    <property type="entry name" value="FI04487P"/>
    <property type="match status" value="1"/>
</dbReference>
<protein>
    <submittedName>
        <fullName evidence="7">Aminotransferase class I/II-fold pyridoxal phosphate-dependent enzyme</fullName>
    </submittedName>
</protein>
<dbReference type="Gene3D" id="3.40.640.10">
    <property type="entry name" value="Type I PLP-dependent aspartate aminotransferase-like (Major domain)"/>
    <property type="match status" value="1"/>
</dbReference>
<evidence type="ECO:0000256" key="1">
    <source>
        <dbReference type="ARBA" id="ARBA00001933"/>
    </source>
</evidence>
<comment type="cofactor">
    <cofactor evidence="1">
        <name>pyridoxal 5'-phosphate</name>
        <dbReference type="ChEBI" id="CHEBI:597326"/>
    </cofactor>
</comment>
<dbReference type="InterPro" id="IPR015421">
    <property type="entry name" value="PyrdxlP-dep_Trfase_major"/>
</dbReference>
<organism evidence="7 8">
    <name type="scientific">Candidatus Rothia avicola</name>
    <dbReference type="NCBI Taxonomy" id="2840478"/>
    <lineage>
        <taxon>Bacteria</taxon>
        <taxon>Bacillati</taxon>
        <taxon>Actinomycetota</taxon>
        <taxon>Actinomycetes</taxon>
        <taxon>Micrococcales</taxon>
        <taxon>Micrococcaceae</taxon>
        <taxon>Rothia</taxon>
    </lineage>
</organism>
<dbReference type="SUPFAM" id="SSF53383">
    <property type="entry name" value="PLP-dependent transferases"/>
    <property type="match status" value="1"/>
</dbReference>
<dbReference type="CDD" id="cd00609">
    <property type="entry name" value="AAT_like"/>
    <property type="match status" value="1"/>
</dbReference>
<sequence length="405" mass="43421">MATEKKQRAFERVGLAAGLMGADGHWRSTIFEEMSALAHRYGALNLGQGFPDTDGPAEMLRAAADALASGVNQYATIAGNPALRQAIAEHQQRFYGLTLNPDTQVTVTAGASEALAATIAALVEPGDEVVLFEPYYDLYPAAAALAGARVRTVPLVPPTFEPDLEALEAAFSDRTALVVVNDPHNPTGMVFSTEAKTKIVELATRYDAVILADQVYEHLVFTGPYQPIQTLPGAAERTVAVSAISKTHSATGWRVGWMTGPENLILPIRLVKGYFTHSAAAPLQAAAAVGVGLGDNFYTGVQTSYAQQRRILVENLAGSPWEVTPPAGTFFAVADVSQVLTERGLTSAEELCHQLPEQAGVALIPLTAFTTEAYRQRVQTYVRFAFCKRPEVLQDAATRLRAYSG</sequence>
<dbReference type="Proteomes" id="UP000824134">
    <property type="component" value="Unassembled WGS sequence"/>
</dbReference>
<reference evidence="7" key="2">
    <citation type="submission" date="2021-04" db="EMBL/GenBank/DDBJ databases">
        <authorList>
            <person name="Gilroy R."/>
        </authorList>
    </citation>
    <scope>NUCLEOTIDE SEQUENCE</scope>
    <source>
        <strain evidence="7">ChiHjej12B11-9195</strain>
    </source>
</reference>
<dbReference type="FunFam" id="3.40.640.10:FF:000033">
    <property type="entry name" value="Aspartate aminotransferase"/>
    <property type="match status" value="1"/>
</dbReference>
<evidence type="ECO:0000313" key="8">
    <source>
        <dbReference type="Proteomes" id="UP000824134"/>
    </source>
</evidence>
<dbReference type="GO" id="GO:0016212">
    <property type="term" value="F:kynurenine-oxoglutarate transaminase activity"/>
    <property type="evidence" value="ECO:0007669"/>
    <property type="project" value="TreeGrafter"/>
</dbReference>
<accession>A0A9D2CNX8</accession>
<dbReference type="InterPro" id="IPR015424">
    <property type="entry name" value="PyrdxlP-dep_Trfase"/>
</dbReference>
<evidence type="ECO:0000256" key="2">
    <source>
        <dbReference type="ARBA" id="ARBA00007441"/>
    </source>
</evidence>
<dbReference type="Pfam" id="PF00155">
    <property type="entry name" value="Aminotran_1_2"/>
    <property type="match status" value="1"/>
</dbReference>
<dbReference type="Gene3D" id="3.90.1150.10">
    <property type="entry name" value="Aspartate Aminotransferase, domain 1"/>
    <property type="match status" value="1"/>
</dbReference>
<reference evidence="7" key="1">
    <citation type="journal article" date="2021" name="PeerJ">
        <title>Extensive microbial diversity within the chicken gut microbiome revealed by metagenomics and culture.</title>
        <authorList>
            <person name="Gilroy R."/>
            <person name="Ravi A."/>
            <person name="Getino M."/>
            <person name="Pursley I."/>
            <person name="Horton D.L."/>
            <person name="Alikhan N.F."/>
            <person name="Baker D."/>
            <person name="Gharbi K."/>
            <person name="Hall N."/>
            <person name="Watson M."/>
            <person name="Adriaenssens E.M."/>
            <person name="Foster-Nyarko E."/>
            <person name="Jarju S."/>
            <person name="Secka A."/>
            <person name="Antonio M."/>
            <person name="Oren A."/>
            <person name="Chaudhuri R.R."/>
            <person name="La Ragione R."/>
            <person name="Hildebrand F."/>
            <person name="Pallen M.J."/>
        </authorList>
    </citation>
    <scope>NUCLEOTIDE SEQUENCE</scope>
    <source>
        <strain evidence="7">ChiHjej12B11-9195</strain>
    </source>
</reference>
<comment type="caution">
    <text evidence="7">The sequence shown here is derived from an EMBL/GenBank/DDBJ whole genome shotgun (WGS) entry which is preliminary data.</text>
</comment>
<gene>
    <name evidence="7" type="ORF">H9821_02155</name>
</gene>
<dbReference type="AlphaFoldDB" id="A0A9D2CNX8"/>
<evidence type="ECO:0000259" key="6">
    <source>
        <dbReference type="Pfam" id="PF00155"/>
    </source>
</evidence>
<keyword evidence="5" id="KW-0663">Pyridoxal phosphate</keyword>
<dbReference type="PANTHER" id="PTHR43807:SF20">
    <property type="entry name" value="FI04487P"/>
    <property type="match status" value="1"/>
</dbReference>